<reference evidence="1 2" key="1">
    <citation type="journal article" date="2019" name="Commun. Biol.">
        <title>The bagworm genome reveals a unique fibroin gene that provides high tensile strength.</title>
        <authorList>
            <person name="Kono N."/>
            <person name="Nakamura H."/>
            <person name="Ohtoshi R."/>
            <person name="Tomita M."/>
            <person name="Numata K."/>
            <person name="Arakawa K."/>
        </authorList>
    </citation>
    <scope>NUCLEOTIDE SEQUENCE [LARGE SCALE GENOMIC DNA]</scope>
</reference>
<proteinExistence type="predicted"/>
<comment type="caution">
    <text evidence="1">The sequence shown here is derived from an EMBL/GenBank/DDBJ whole genome shotgun (WGS) entry which is preliminary data.</text>
</comment>
<evidence type="ECO:0000313" key="2">
    <source>
        <dbReference type="Proteomes" id="UP000299102"/>
    </source>
</evidence>
<sequence length="111" mass="12645">MSQRAYRQRGHFKRPVLSAFIRLQSVGGGGLERHGWKVFTSTSASPGTRKRQLSPAVRPLDRITVNVTDARRRGTIANLCLYYMLDEERDRSELFVINTADSDDNSDFKID</sequence>
<dbReference type="AlphaFoldDB" id="A0A4C1U8Q2"/>
<evidence type="ECO:0000313" key="1">
    <source>
        <dbReference type="EMBL" id="GBP22813.1"/>
    </source>
</evidence>
<name>A0A4C1U8Q2_EUMVA</name>
<accession>A0A4C1U8Q2</accession>
<gene>
    <name evidence="1" type="ORF">EVAR_17167_1</name>
</gene>
<dbReference type="EMBL" id="BGZK01000144">
    <property type="protein sequence ID" value="GBP22813.1"/>
    <property type="molecule type" value="Genomic_DNA"/>
</dbReference>
<protein>
    <submittedName>
        <fullName evidence="1">Uncharacterized protein</fullName>
    </submittedName>
</protein>
<dbReference type="Proteomes" id="UP000299102">
    <property type="component" value="Unassembled WGS sequence"/>
</dbReference>
<organism evidence="1 2">
    <name type="scientific">Eumeta variegata</name>
    <name type="common">Bagworm moth</name>
    <name type="synonym">Eumeta japonica</name>
    <dbReference type="NCBI Taxonomy" id="151549"/>
    <lineage>
        <taxon>Eukaryota</taxon>
        <taxon>Metazoa</taxon>
        <taxon>Ecdysozoa</taxon>
        <taxon>Arthropoda</taxon>
        <taxon>Hexapoda</taxon>
        <taxon>Insecta</taxon>
        <taxon>Pterygota</taxon>
        <taxon>Neoptera</taxon>
        <taxon>Endopterygota</taxon>
        <taxon>Lepidoptera</taxon>
        <taxon>Glossata</taxon>
        <taxon>Ditrysia</taxon>
        <taxon>Tineoidea</taxon>
        <taxon>Psychidae</taxon>
        <taxon>Oiketicinae</taxon>
        <taxon>Eumeta</taxon>
    </lineage>
</organism>
<keyword evidence="2" id="KW-1185">Reference proteome</keyword>